<dbReference type="InterPro" id="IPR049326">
    <property type="entry name" value="Rhodopsin_dom_fungi"/>
</dbReference>
<gene>
    <name evidence="9" type="ORF">EJ05DRAFT_243993</name>
</gene>
<dbReference type="AlphaFoldDB" id="A0A6A6WFQ6"/>
<dbReference type="GO" id="GO:0016020">
    <property type="term" value="C:membrane"/>
    <property type="evidence" value="ECO:0007669"/>
    <property type="project" value="UniProtKB-SubCell"/>
</dbReference>
<keyword evidence="3 7" id="KW-1133">Transmembrane helix</keyword>
<dbReference type="GeneID" id="54481146"/>
<feature type="transmembrane region" description="Helical" evidence="7">
    <location>
        <begin position="47"/>
        <end position="68"/>
    </location>
</feature>
<feature type="region of interest" description="Disordered" evidence="6">
    <location>
        <begin position="360"/>
        <end position="400"/>
    </location>
</feature>
<evidence type="ECO:0000313" key="10">
    <source>
        <dbReference type="Proteomes" id="UP000799437"/>
    </source>
</evidence>
<evidence type="ECO:0000256" key="7">
    <source>
        <dbReference type="SAM" id="Phobius"/>
    </source>
</evidence>
<dbReference type="InterPro" id="IPR052337">
    <property type="entry name" value="SAT4-like"/>
</dbReference>
<feature type="transmembrane region" description="Helical" evidence="7">
    <location>
        <begin position="208"/>
        <end position="227"/>
    </location>
</feature>
<feature type="transmembrane region" description="Helical" evidence="7">
    <location>
        <begin position="239"/>
        <end position="259"/>
    </location>
</feature>
<feature type="transmembrane region" description="Helical" evidence="7">
    <location>
        <begin position="123"/>
        <end position="146"/>
    </location>
</feature>
<evidence type="ECO:0000259" key="8">
    <source>
        <dbReference type="Pfam" id="PF20684"/>
    </source>
</evidence>
<evidence type="ECO:0000256" key="1">
    <source>
        <dbReference type="ARBA" id="ARBA00004141"/>
    </source>
</evidence>
<proteinExistence type="inferred from homology"/>
<feature type="transmembrane region" description="Helical" evidence="7">
    <location>
        <begin position="80"/>
        <end position="99"/>
    </location>
</feature>
<keyword evidence="2 7" id="KW-0812">Transmembrane</keyword>
<evidence type="ECO:0000313" key="9">
    <source>
        <dbReference type="EMBL" id="KAF2760850.1"/>
    </source>
</evidence>
<sequence>MYLVHTAPQLVSSRRLQIQVAHLQQSLSELLLLLRVNMGQESKARNLVVAIITHTSVALIVVLLRLYVKFILTRTGSHEDWIVAVGMVFAILMTIAQMLEFRAGLGQHQDHINLSQAIDQLKWLWWSIYAYTNALNTTKLSILMYYQRVFNSDHRIMTGVKIVGIFVILNWITVILTNLLHCLPIHAFWEIPLKPTAKCLDTFALWKALAAINIVSDVLIAALPLRVVWGLKMTRTKRILCCLLFALGGFVCVVSVLRLQTVMVLERHMDDNSWYGSITVQWSALETNIAIICASLPAMYHLATLTCRSVGGHLSSHSQSYFRSTKSNRSTRSRDENSKAIGSLPRSAIRRVDEFSVHSESVNRLVESQKPGGETPDSRSDRSGSDSGATERSNGWVEMM</sequence>
<evidence type="ECO:0000256" key="5">
    <source>
        <dbReference type="ARBA" id="ARBA00038359"/>
    </source>
</evidence>
<dbReference type="RefSeq" id="XP_033603301.1">
    <property type="nucleotide sequence ID" value="XM_033740092.1"/>
</dbReference>
<feature type="transmembrane region" description="Helical" evidence="7">
    <location>
        <begin position="158"/>
        <end position="188"/>
    </location>
</feature>
<evidence type="ECO:0000256" key="2">
    <source>
        <dbReference type="ARBA" id="ARBA00022692"/>
    </source>
</evidence>
<reference evidence="9" key="1">
    <citation type="journal article" date="2020" name="Stud. Mycol.">
        <title>101 Dothideomycetes genomes: a test case for predicting lifestyles and emergence of pathogens.</title>
        <authorList>
            <person name="Haridas S."/>
            <person name="Albert R."/>
            <person name="Binder M."/>
            <person name="Bloem J."/>
            <person name="Labutti K."/>
            <person name="Salamov A."/>
            <person name="Andreopoulos B."/>
            <person name="Baker S."/>
            <person name="Barry K."/>
            <person name="Bills G."/>
            <person name="Bluhm B."/>
            <person name="Cannon C."/>
            <person name="Castanera R."/>
            <person name="Culley D."/>
            <person name="Daum C."/>
            <person name="Ezra D."/>
            <person name="Gonzalez J."/>
            <person name="Henrissat B."/>
            <person name="Kuo A."/>
            <person name="Liang C."/>
            <person name="Lipzen A."/>
            <person name="Lutzoni F."/>
            <person name="Magnuson J."/>
            <person name="Mondo S."/>
            <person name="Nolan M."/>
            <person name="Ohm R."/>
            <person name="Pangilinan J."/>
            <person name="Park H.-J."/>
            <person name="Ramirez L."/>
            <person name="Alfaro M."/>
            <person name="Sun H."/>
            <person name="Tritt A."/>
            <person name="Yoshinaga Y."/>
            <person name="Zwiers L.-H."/>
            <person name="Turgeon B."/>
            <person name="Goodwin S."/>
            <person name="Spatafora J."/>
            <person name="Crous P."/>
            <person name="Grigoriev I."/>
        </authorList>
    </citation>
    <scope>NUCLEOTIDE SEQUENCE</scope>
    <source>
        <strain evidence="9">CBS 121739</strain>
    </source>
</reference>
<feature type="region of interest" description="Disordered" evidence="6">
    <location>
        <begin position="313"/>
        <end position="343"/>
    </location>
</feature>
<accession>A0A6A6WFQ6</accession>
<dbReference type="Proteomes" id="UP000799437">
    <property type="component" value="Unassembled WGS sequence"/>
</dbReference>
<evidence type="ECO:0000256" key="4">
    <source>
        <dbReference type="ARBA" id="ARBA00023136"/>
    </source>
</evidence>
<keyword evidence="4 7" id="KW-0472">Membrane</keyword>
<comment type="similarity">
    <text evidence="5">Belongs to the SAT4 family.</text>
</comment>
<comment type="subcellular location">
    <subcellularLocation>
        <location evidence="1">Membrane</location>
        <topology evidence="1">Multi-pass membrane protein</topology>
    </subcellularLocation>
</comment>
<evidence type="ECO:0000256" key="3">
    <source>
        <dbReference type="ARBA" id="ARBA00022989"/>
    </source>
</evidence>
<evidence type="ECO:0000256" key="6">
    <source>
        <dbReference type="SAM" id="MobiDB-lite"/>
    </source>
</evidence>
<feature type="domain" description="Rhodopsin" evidence="8">
    <location>
        <begin position="64"/>
        <end position="302"/>
    </location>
</feature>
<dbReference type="Pfam" id="PF20684">
    <property type="entry name" value="Fung_rhodopsin"/>
    <property type="match status" value="1"/>
</dbReference>
<dbReference type="OrthoDB" id="3934555at2759"/>
<dbReference type="PANTHER" id="PTHR33048:SF47">
    <property type="entry name" value="INTEGRAL MEMBRANE PROTEIN-RELATED"/>
    <property type="match status" value="1"/>
</dbReference>
<organism evidence="9 10">
    <name type="scientific">Pseudovirgaria hyperparasitica</name>
    <dbReference type="NCBI Taxonomy" id="470096"/>
    <lineage>
        <taxon>Eukaryota</taxon>
        <taxon>Fungi</taxon>
        <taxon>Dikarya</taxon>
        <taxon>Ascomycota</taxon>
        <taxon>Pezizomycotina</taxon>
        <taxon>Dothideomycetes</taxon>
        <taxon>Dothideomycetes incertae sedis</taxon>
        <taxon>Acrospermales</taxon>
        <taxon>Acrospermaceae</taxon>
        <taxon>Pseudovirgaria</taxon>
    </lineage>
</organism>
<name>A0A6A6WFQ6_9PEZI</name>
<keyword evidence="10" id="KW-1185">Reference proteome</keyword>
<dbReference type="PANTHER" id="PTHR33048">
    <property type="entry name" value="PTH11-LIKE INTEGRAL MEMBRANE PROTEIN (AFU_ORTHOLOGUE AFUA_5G11245)"/>
    <property type="match status" value="1"/>
</dbReference>
<protein>
    <recommendedName>
        <fullName evidence="8">Rhodopsin domain-containing protein</fullName>
    </recommendedName>
</protein>
<dbReference type="EMBL" id="ML996567">
    <property type="protein sequence ID" value="KAF2760850.1"/>
    <property type="molecule type" value="Genomic_DNA"/>
</dbReference>